<organism evidence="3 4">
    <name type="scientific">Saccharothrix lopnurensis</name>
    <dbReference type="NCBI Taxonomy" id="1670621"/>
    <lineage>
        <taxon>Bacteria</taxon>
        <taxon>Bacillati</taxon>
        <taxon>Actinomycetota</taxon>
        <taxon>Actinomycetes</taxon>
        <taxon>Pseudonocardiales</taxon>
        <taxon>Pseudonocardiaceae</taxon>
        <taxon>Saccharothrix</taxon>
    </lineage>
</organism>
<accession>A0ABW1P632</accession>
<dbReference type="InterPro" id="IPR027383">
    <property type="entry name" value="Znf_put"/>
</dbReference>
<reference evidence="4" key="1">
    <citation type="journal article" date="2019" name="Int. J. Syst. Evol. Microbiol.">
        <title>The Global Catalogue of Microorganisms (GCM) 10K type strain sequencing project: providing services to taxonomists for standard genome sequencing and annotation.</title>
        <authorList>
            <consortium name="The Broad Institute Genomics Platform"/>
            <consortium name="The Broad Institute Genome Sequencing Center for Infectious Disease"/>
            <person name="Wu L."/>
            <person name="Ma J."/>
        </authorList>
    </citation>
    <scope>NUCLEOTIDE SEQUENCE [LARGE SCALE GENOMIC DNA]</scope>
    <source>
        <strain evidence="4">CGMCC 4.7246</strain>
    </source>
</reference>
<keyword evidence="4" id="KW-1185">Reference proteome</keyword>
<protein>
    <submittedName>
        <fullName evidence="3">Mycothiol system anti-sigma-R factor</fullName>
    </submittedName>
</protein>
<proteinExistence type="predicted"/>
<evidence type="ECO:0000313" key="4">
    <source>
        <dbReference type="Proteomes" id="UP001596220"/>
    </source>
</evidence>
<dbReference type="NCBIfam" id="TIGR03988">
    <property type="entry name" value="antisig_RsrA"/>
    <property type="match status" value="1"/>
</dbReference>
<dbReference type="InterPro" id="IPR024020">
    <property type="entry name" value="Anit_sigma_mycothiol_RsrA"/>
</dbReference>
<dbReference type="Pfam" id="PF13490">
    <property type="entry name" value="zf-HC2"/>
    <property type="match status" value="1"/>
</dbReference>
<name>A0ABW1P632_9PSEU</name>
<gene>
    <name evidence="3" type="primary">rsrA</name>
    <name evidence="3" type="ORF">ACFP3R_12990</name>
</gene>
<comment type="caution">
    <text evidence="3">The sequence shown here is derived from an EMBL/GenBank/DDBJ whole genome shotgun (WGS) entry which is preliminary data.</text>
</comment>
<feature type="region of interest" description="Disordered" evidence="1">
    <location>
        <begin position="96"/>
        <end position="115"/>
    </location>
</feature>
<sequence>MSCGEPHETDCSEVLSEVWLFLDHECDQRRKELLQSHLDECHPCLEQYGIEEHLKALLARKCGGELAPEELKRRLRAHLFQTTGEGTVEVEVEITTTTRAAAAPSSSRSSRSSSD</sequence>
<feature type="domain" description="Putative zinc-finger" evidence="2">
    <location>
        <begin position="11"/>
        <end position="44"/>
    </location>
</feature>
<dbReference type="Proteomes" id="UP001596220">
    <property type="component" value="Unassembled WGS sequence"/>
</dbReference>
<dbReference type="EMBL" id="JBHSQO010000011">
    <property type="protein sequence ID" value="MFC6090192.1"/>
    <property type="molecule type" value="Genomic_DNA"/>
</dbReference>
<evidence type="ECO:0000313" key="3">
    <source>
        <dbReference type="EMBL" id="MFC6090192.1"/>
    </source>
</evidence>
<dbReference type="RefSeq" id="WP_380635876.1">
    <property type="nucleotide sequence ID" value="NZ_JBHSQO010000011.1"/>
</dbReference>
<evidence type="ECO:0000256" key="1">
    <source>
        <dbReference type="SAM" id="MobiDB-lite"/>
    </source>
</evidence>
<evidence type="ECO:0000259" key="2">
    <source>
        <dbReference type="Pfam" id="PF13490"/>
    </source>
</evidence>